<feature type="transmembrane region" description="Helical" evidence="3">
    <location>
        <begin position="147"/>
        <end position="174"/>
    </location>
</feature>
<protein>
    <submittedName>
        <fullName evidence="4">CDP-diacylglycerol--glycerol-3-phosphate 3-phosphatidyltransferase</fullName>
    </submittedName>
</protein>
<feature type="transmembrane region" description="Helical" evidence="3">
    <location>
        <begin position="206"/>
        <end position="230"/>
    </location>
</feature>
<reference evidence="5" key="1">
    <citation type="submission" date="2016-10" db="EMBL/GenBank/DDBJ databases">
        <authorList>
            <person name="Varghese N."/>
            <person name="Submissions S."/>
        </authorList>
    </citation>
    <scope>NUCLEOTIDE SEQUENCE [LARGE SCALE GENOMIC DNA]</scope>
    <source>
        <strain evidence="5">IBRC-M 10760</strain>
    </source>
</reference>
<dbReference type="Proteomes" id="UP000199076">
    <property type="component" value="Unassembled WGS sequence"/>
</dbReference>
<evidence type="ECO:0000256" key="1">
    <source>
        <dbReference type="ARBA" id="ARBA00022679"/>
    </source>
</evidence>
<dbReference type="Gene3D" id="1.20.120.1760">
    <property type="match status" value="1"/>
</dbReference>
<comment type="similarity">
    <text evidence="2">Belongs to the CDP-alcohol phosphatidyltransferase class-I family.</text>
</comment>
<keyword evidence="3" id="KW-1133">Transmembrane helix</keyword>
<evidence type="ECO:0000313" key="5">
    <source>
        <dbReference type="Proteomes" id="UP000199076"/>
    </source>
</evidence>
<evidence type="ECO:0000256" key="3">
    <source>
        <dbReference type="SAM" id="Phobius"/>
    </source>
</evidence>
<dbReference type="GO" id="GO:0016020">
    <property type="term" value="C:membrane"/>
    <property type="evidence" value="ECO:0007669"/>
    <property type="project" value="InterPro"/>
</dbReference>
<dbReference type="InterPro" id="IPR048254">
    <property type="entry name" value="CDP_ALCOHOL_P_TRANSF_CS"/>
</dbReference>
<dbReference type="GO" id="GO:0016780">
    <property type="term" value="F:phosphotransferase activity, for other substituted phosphate groups"/>
    <property type="evidence" value="ECO:0007669"/>
    <property type="project" value="InterPro"/>
</dbReference>
<evidence type="ECO:0000256" key="2">
    <source>
        <dbReference type="RuleBase" id="RU003750"/>
    </source>
</evidence>
<dbReference type="OrthoDB" id="331608at2157"/>
<keyword evidence="5" id="KW-1185">Reference proteome</keyword>
<name>A0A1G7GUN0_9EURY</name>
<dbReference type="RefSeq" id="WP_092688025.1">
    <property type="nucleotide sequence ID" value="NZ_FNBK01000002.1"/>
</dbReference>
<dbReference type="PROSITE" id="PS00379">
    <property type="entry name" value="CDP_ALCOHOL_P_TRANSF"/>
    <property type="match status" value="1"/>
</dbReference>
<dbReference type="InterPro" id="IPR043130">
    <property type="entry name" value="CDP-OH_PTrfase_TM_dom"/>
</dbReference>
<sequence length="254" mass="27595">MSGTERVWFGRRHRWLFLGGGSVLVLAAGAAALHRLLDVTAAVAWVLVVGPIVGFEAWFYHSRRAQVPTAGTALRVADAVTMVRGWLYAAVAGFVVLPPTTVVAWLPGLCYGTGVALDWFDGRIARRTGGGTRLGERLDMAFDTLGFLVAPVVAVVWGQLPVWYLSLSLARYLFKTGRGLRRWRDRPVHEVPPSERRRQLSGLQMVFVTVALLPLVPAGPLAVLAAVVLAPSLALFARDYLLVAGYLPRAAEQS</sequence>
<feature type="transmembrane region" description="Helical" evidence="3">
    <location>
        <begin position="42"/>
        <end position="60"/>
    </location>
</feature>
<dbReference type="InterPro" id="IPR000462">
    <property type="entry name" value="CDP-OH_P_trans"/>
</dbReference>
<dbReference type="GO" id="GO:0008654">
    <property type="term" value="P:phospholipid biosynthetic process"/>
    <property type="evidence" value="ECO:0007669"/>
    <property type="project" value="InterPro"/>
</dbReference>
<dbReference type="EMBL" id="FNBK01000002">
    <property type="protein sequence ID" value="SDE91659.1"/>
    <property type="molecule type" value="Genomic_DNA"/>
</dbReference>
<dbReference type="Pfam" id="PF01066">
    <property type="entry name" value="CDP-OH_P_transf"/>
    <property type="match status" value="1"/>
</dbReference>
<dbReference type="STRING" id="660518.SAMN05216218_102186"/>
<proteinExistence type="inferred from homology"/>
<dbReference type="AlphaFoldDB" id="A0A1G7GUN0"/>
<keyword evidence="1 2" id="KW-0808">Transferase</keyword>
<keyword evidence="3" id="KW-0812">Transmembrane</keyword>
<keyword evidence="3" id="KW-0472">Membrane</keyword>
<organism evidence="4 5">
    <name type="scientific">Halorientalis regularis</name>
    <dbReference type="NCBI Taxonomy" id="660518"/>
    <lineage>
        <taxon>Archaea</taxon>
        <taxon>Methanobacteriati</taxon>
        <taxon>Methanobacteriota</taxon>
        <taxon>Stenosarchaea group</taxon>
        <taxon>Halobacteria</taxon>
        <taxon>Halobacteriales</taxon>
        <taxon>Haloarculaceae</taxon>
        <taxon>Halorientalis</taxon>
    </lineage>
</organism>
<evidence type="ECO:0000313" key="4">
    <source>
        <dbReference type="EMBL" id="SDE91659.1"/>
    </source>
</evidence>
<feature type="transmembrane region" description="Helical" evidence="3">
    <location>
        <begin position="85"/>
        <end position="106"/>
    </location>
</feature>
<accession>A0A1G7GUN0</accession>
<gene>
    <name evidence="4" type="ORF">SAMN05216218_102186</name>
</gene>